<proteinExistence type="predicted"/>
<keyword evidence="1" id="KW-0812">Transmembrane</keyword>
<gene>
    <name evidence="2" type="ORF">GCM10011340_19990</name>
</gene>
<protein>
    <recommendedName>
        <fullName evidence="4">Holin</fullName>
    </recommendedName>
</protein>
<comment type="caution">
    <text evidence="2">The sequence shown here is derived from an EMBL/GenBank/DDBJ whole genome shotgun (WGS) entry which is preliminary data.</text>
</comment>
<evidence type="ECO:0000313" key="3">
    <source>
        <dbReference type="Proteomes" id="UP000658258"/>
    </source>
</evidence>
<accession>A0ABQ3IA52</accession>
<dbReference type="Proteomes" id="UP000658258">
    <property type="component" value="Unassembled WGS sequence"/>
</dbReference>
<dbReference type="RefSeq" id="WP_189630117.1">
    <property type="nucleotide sequence ID" value="NZ_BNAG01000003.1"/>
</dbReference>
<feature type="transmembrane region" description="Helical" evidence="1">
    <location>
        <begin position="121"/>
        <end position="143"/>
    </location>
</feature>
<feature type="transmembrane region" description="Helical" evidence="1">
    <location>
        <begin position="32"/>
        <end position="49"/>
    </location>
</feature>
<organism evidence="2 3">
    <name type="scientific">Roseivirga thermotolerans</name>
    <dbReference type="NCBI Taxonomy" id="1758176"/>
    <lineage>
        <taxon>Bacteria</taxon>
        <taxon>Pseudomonadati</taxon>
        <taxon>Bacteroidota</taxon>
        <taxon>Cytophagia</taxon>
        <taxon>Cytophagales</taxon>
        <taxon>Roseivirgaceae</taxon>
        <taxon>Roseivirga</taxon>
    </lineage>
</organism>
<keyword evidence="3" id="KW-1185">Reference proteome</keyword>
<keyword evidence="1" id="KW-1133">Transmembrane helix</keyword>
<evidence type="ECO:0008006" key="4">
    <source>
        <dbReference type="Google" id="ProtNLM"/>
    </source>
</evidence>
<keyword evidence="1" id="KW-0472">Membrane</keyword>
<evidence type="ECO:0000256" key="1">
    <source>
        <dbReference type="SAM" id="Phobius"/>
    </source>
</evidence>
<evidence type="ECO:0000313" key="2">
    <source>
        <dbReference type="EMBL" id="GHE64975.1"/>
    </source>
</evidence>
<name>A0ABQ3IA52_9BACT</name>
<sequence>MISRILSRLLEQVGFDSLTDLLYSVFGVKLKLYGIYLYGMTASAVVLGLEEITETYIYDPPLGILILVILTFGDMVLGVSFAIESKNGIEPKKLSRAMIRLLVQCFFISMGFQMTKAFPEFIYIYMVTMLLLVFILTVFISGFKNARALNLITADQYAVFESVFNLKKLIEKFKSKNNESNH</sequence>
<feature type="transmembrane region" description="Helical" evidence="1">
    <location>
        <begin position="61"/>
        <end position="85"/>
    </location>
</feature>
<reference evidence="3" key="1">
    <citation type="journal article" date="2019" name="Int. J. Syst. Evol. Microbiol.">
        <title>The Global Catalogue of Microorganisms (GCM) 10K type strain sequencing project: providing services to taxonomists for standard genome sequencing and annotation.</title>
        <authorList>
            <consortium name="The Broad Institute Genomics Platform"/>
            <consortium name="The Broad Institute Genome Sequencing Center for Infectious Disease"/>
            <person name="Wu L."/>
            <person name="Ma J."/>
        </authorList>
    </citation>
    <scope>NUCLEOTIDE SEQUENCE [LARGE SCALE GENOMIC DNA]</scope>
    <source>
        <strain evidence="3">CGMCC 1.15111</strain>
    </source>
</reference>
<dbReference type="EMBL" id="BNAG01000003">
    <property type="protein sequence ID" value="GHE64975.1"/>
    <property type="molecule type" value="Genomic_DNA"/>
</dbReference>